<evidence type="ECO:0000256" key="1">
    <source>
        <dbReference type="ARBA" id="ARBA00006174"/>
    </source>
</evidence>
<evidence type="ECO:0000313" key="5">
    <source>
        <dbReference type="Proteomes" id="UP000215441"/>
    </source>
</evidence>
<name>A0A235EI73_9BURK</name>
<dbReference type="GO" id="GO:0016829">
    <property type="term" value="F:lyase activity"/>
    <property type="evidence" value="ECO:0007669"/>
    <property type="project" value="InterPro"/>
</dbReference>
<reference evidence="4 5" key="1">
    <citation type="submission" date="2017-07" db="EMBL/GenBank/DDBJ databases">
        <title>Acidovorax KNDSW TSA 6 genome sequence and assembly.</title>
        <authorList>
            <person name="Mayilraj S."/>
        </authorList>
    </citation>
    <scope>NUCLEOTIDE SEQUENCE [LARGE SCALE GENOMIC DNA]</scope>
    <source>
        <strain evidence="4 5">KNDSW-TSA6</strain>
    </source>
</reference>
<dbReference type="Proteomes" id="UP000215441">
    <property type="component" value="Unassembled WGS sequence"/>
</dbReference>
<evidence type="ECO:0000259" key="3">
    <source>
        <dbReference type="Pfam" id="PF19305"/>
    </source>
</evidence>
<dbReference type="AlphaFoldDB" id="A0A235EI73"/>
<accession>A0A235EI73</accession>
<dbReference type="InterPro" id="IPR042183">
    <property type="entry name" value="MmgE/PrpD_sf_1"/>
</dbReference>
<protein>
    <submittedName>
        <fullName evidence="4">2-methylcitrate dehydratase</fullName>
    </submittedName>
</protein>
<dbReference type="PANTHER" id="PTHR16943">
    <property type="entry name" value="2-METHYLCITRATE DEHYDRATASE-RELATED"/>
    <property type="match status" value="1"/>
</dbReference>
<keyword evidence="5" id="KW-1185">Reference proteome</keyword>
<organism evidence="4 5">
    <name type="scientific">Acidovorax kalamii</name>
    <dbReference type="NCBI Taxonomy" id="2004485"/>
    <lineage>
        <taxon>Bacteria</taxon>
        <taxon>Pseudomonadati</taxon>
        <taxon>Pseudomonadota</taxon>
        <taxon>Betaproteobacteria</taxon>
        <taxon>Burkholderiales</taxon>
        <taxon>Comamonadaceae</taxon>
        <taxon>Acidovorax</taxon>
    </lineage>
</organism>
<dbReference type="Pfam" id="PF03972">
    <property type="entry name" value="MmgE_PrpD_N"/>
    <property type="match status" value="1"/>
</dbReference>
<dbReference type="OrthoDB" id="9791416at2"/>
<feature type="domain" description="MmgE/PrpD C-terminal" evidence="3">
    <location>
        <begin position="268"/>
        <end position="431"/>
    </location>
</feature>
<sequence length="441" mass="47187">MHATEVFARYATEFQRQPLSGDVIHHAKRAVIDWYASLFPGLNTPPVAILEKTLADDLDRGRSLLGNGRRSTARTAALINGAAAHAAEVDDSFRDAMYHPGAATIAAALAAGHDLGVSGLEFLRGVVLGYEVSTRIGVVMGRPHYKFWHSTGTVGSFGAAAAVGGVMRLDGPAFAHALATAATFAAGLQQAFRMDSMSKPLHAGRAAEAGLLAAQLASRGLTGSLDVLDGDTGLGQAMSNGPDWSTVGATLGQDFHITRLTFKNHIGCGHTFAAIDGALELRERHNLQADEIKSVRVATYRPALDIACYTTPTTANEARFSLTYVVATALSHGSVRLAAYEPDRLDDERTRALMERMTVEVDPALDAAFPGQRSARIEIETVDGRRLTHLQPNRKGDPELALTDAELEGKFLELAEPIIGATQARALLEKIWALDSRNDLF</sequence>
<evidence type="ECO:0000259" key="2">
    <source>
        <dbReference type="Pfam" id="PF03972"/>
    </source>
</evidence>
<dbReference type="InterPro" id="IPR042188">
    <property type="entry name" value="MmgE/PrpD_sf_2"/>
</dbReference>
<dbReference type="Gene3D" id="3.30.1330.120">
    <property type="entry name" value="2-methylcitrate dehydratase PrpD"/>
    <property type="match status" value="1"/>
</dbReference>
<comment type="caution">
    <text evidence="4">The sequence shown here is derived from an EMBL/GenBank/DDBJ whole genome shotgun (WGS) entry which is preliminary data.</text>
</comment>
<gene>
    <name evidence="4" type="ORF">CBY09_21585</name>
</gene>
<dbReference type="InterPro" id="IPR036148">
    <property type="entry name" value="MmgE/PrpD_sf"/>
</dbReference>
<dbReference type="InterPro" id="IPR045337">
    <property type="entry name" value="MmgE_PrpD_C"/>
</dbReference>
<dbReference type="RefSeq" id="WP_094291625.1">
    <property type="nucleotide sequence ID" value="NZ_NOIG01000013.1"/>
</dbReference>
<evidence type="ECO:0000313" key="4">
    <source>
        <dbReference type="EMBL" id="OYD48135.1"/>
    </source>
</evidence>
<dbReference type="EMBL" id="NOIG01000013">
    <property type="protein sequence ID" value="OYD48135.1"/>
    <property type="molecule type" value="Genomic_DNA"/>
</dbReference>
<comment type="similarity">
    <text evidence="1">Belongs to the PrpD family.</text>
</comment>
<dbReference type="Gene3D" id="1.10.4100.10">
    <property type="entry name" value="2-methylcitrate dehydratase PrpD"/>
    <property type="match status" value="1"/>
</dbReference>
<dbReference type="Pfam" id="PF19305">
    <property type="entry name" value="MmgE_PrpD_C"/>
    <property type="match status" value="1"/>
</dbReference>
<dbReference type="InterPro" id="IPR045336">
    <property type="entry name" value="MmgE_PrpD_N"/>
</dbReference>
<dbReference type="SUPFAM" id="SSF103378">
    <property type="entry name" value="2-methylcitrate dehydratase PrpD"/>
    <property type="match status" value="1"/>
</dbReference>
<dbReference type="PANTHER" id="PTHR16943:SF8">
    <property type="entry name" value="2-METHYLCITRATE DEHYDRATASE"/>
    <property type="match status" value="1"/>
</dbReference>
<feature type="domain" description="MmgE/PrpD N-terminal" evidence="2">
    <location>
        <begin position="7"/>
        <end position="245"/>
    </location>
</feature>
<proteinExistence type="inferred from homology"/>
<dbReference type="InterPro" id="IPR005656">
    <property type="entry name" value="MmgE_PrpD"/>
</dbReference>